<dbReference type="InterPro" id="IPR050362">
    <property type="entry name" value="Cation-dep_OMT"/>
</dbReference>
<comment type="function">
    <text evidence="4">Catalyzes the methylation of 5-hydroxyuridine (ho5U) to form 5-methoxyuridine (mo5U) at position 34 in tRNAs.</text>
</comment>
<feature type="binding site" evidence="4">
    <location>
        <position position="65"/>
    </location>
    <ligand>
        <name>S-adenosyl-L-methionine</name>
        <dbReference type="ChEBI" id="CHEBI:59789"/>
    </ligand>
</feature>
<evidence type="ECO:0000313" key="5">
    <source>
        <dbReference type="EMBL" id="MDY0408542.1"/>
    </source>
</evidence>
<evidence type="ECO:0000256" key="1">
    <source>
        <dbReference type="ARBA" id="ARBA00022603"/>
    </source>
</evidence>
<comment type="caution">
    <text evidence="5">The sequence shown here is derived from an EMBL/GenBank/DDBJ whole genome shotgun (WGS) entry which is preliminary data.</text>
</comment>
<feature type="binding site" evidence="4">
    <location>
        <position position="131"/>
    </location>
    <ligand>
        <name>S-adenosyl-L-methionine</name>
        <dbReference type="ChEBI" id="CHEBI:59789"/>
    </ligand>
</feature>
<keyword evidence="4" id="KW-0479">Metal-binding</keyword>
<dbReference type="GO" id="GO:0008168">
    <property type="term" value="F:methyltransferase activity"/>
    <property type="evidence" value="ECO:0007669"/>
    <property type="project" value="UniProtKB-KW"/>
</dbReference>
<keyword evidence="4" id="KW-0460">Magnesium</keyword>
<dbReference type="CDD" id="cd02440">
    <property type="entry name" value="AdoMet_MTases"/>
    <property type="match status" value="1"/>
</dbReference>
<evidence type="ECO:0000256" key="4">
    <source>
        <dbReference type="HAMAP-Rule" id="MF_02217"/>
    </source>
</evidence>
<comment type="subunit">
    <text evidence="4">Homodimer.</text>
</comment>
<dbReference type="EMBL" id="JAWDIQ010000001">
    <property type="protein sequence ID" value="MDY0408542.1"/>
    <property type="molecule type" value="Genomic_DNA"/>
</dbReference>
<name>A0ABU5CQB0_9BACI</name>
<protein>
    <recommendedName>
        <fullName evidence="4">tRNA 5-hydroxyuridine methyltransferase</fullName>
        <ecNumber evidence="4">2.1.1.-</ecNumber>
    </recommendedName>
    <alternativeName>
        <fullName evidence="4">ho5U methyltransferase</fullName>
    </alternativeName>
</protein>
<keyword evidence="1 4" id="KW-0489">Methyltransferase</keyword>
<evidence type="ECO:0000256" key="2">
    <source>
        <dbReference type="ARBA" id="ARBA00022679"/>
    </source>
</evidence>
<keyword evidence="6" id="KW-1185">Reference proteome</keyword>
<dbReference type="GO" id="GO:0032259">
    <property type="term" value="P:methylation"/>
    <property type="evidence" value="ECO:0007669"/>
    <property type="project" value="UniProtKB-KW"/>
</dbReference>
<dbReference type="RefSeq" id="WP_320379267.1">
    <property type="nucleotide sequence ID" value="NZ_JAWDIQ010000001.1"/>
</dbReference>
<evidence type="ECO:0000313" key="6">
    <source>
        <dbReference type="Proteomes" id="UP001275315"/>
    </source>
</evidence>
<organism evidence="5 6">
    <name type="scientific">Paracerasibacillus soli</name>
    <dbReference type="NCBI Taxonomy" id="480284"/>
    <lineage>
        <taxon>Bacteria</taxon>
        <taxon>Bacillati</taxon>
        <taxon>Bacillota</taxon>
        <taxon>Bacilli</taxon>
        <taxon>Bacillales</taxon>
        <taxon>Bacillaceae</taxon>
        <taxon>Paracerasibacillus</taxon>
    </lineage>
</organism>
<dbReference type="PROSITE" id="PS51682">
    <property type="entry name" value="SAM_OMT_I"/>
    <property type="match status" value="1"/>
</dbReference>
<dbReference type="InterPro" id="IPR002935">
    <property type="entry name" value="SAM_O-MeTrfase"/>
</dbReference>
<dbReference type="PANTHER" id="PTHR10509:SF14">
    <property type="entry name" value="CAFFEOYL-COA O-METHYLTRANSFERASE 3-RELATED"/>
    <property type="match status" value="1"/>
</dbReference>
<dbReference type="PANTHER" id="PTHR10509">
    <property type="entry name" value="O-METHYLTRANSFERASE-RELATED"/>
    <property type="match status" value="1"/>
</dbReference>
<accession>A0ABU5CQB0</accession>
<comment type="catalytic activity">
    <reaction evidence="4">
        <text>5-hydroxyuridine(34) in tRNA + S-adenosyl-L-methionine = 5-methoxyuridine(34) in tRNA + S-adenosyl-L-homocysteine + H(+)</text>
        <dbReference type="Rhea" id="RHEA:60524"/>
        <dbReference type="Rhea" id="RHEA-COMP:13381"/>
        <dbReference type="Rhea" id="RHEA-COMP:15591"/>
        <dbReference type="ChEBI" id="CHEBI:15378"/>
        <dbReference type="ChEBI" id="CHEBI:57856"/>
        <dbReference type="ChEBI" id="CHEBI:59789"/>
        <dbReference type="ChEBI" id="CHEBI:136877"/>
        <dbReference type="ChEBI" id="CHEBI:143860"/>
    </reaction>
</comment>
<feature type="binding site" evidence="4">
    <location>
        <position position="157"/>
    </location>
    <ligand>
        <name>Mg(2+)</name>
        <dbReference type="ChEBI" id="CHEBI:18420"/>
    </ligand>
</feature>
<dbReference type="Pfam" id="PF01596">
    <property type="entry name" value="Methyltransf_3"/>
    <property type="match status" value="1"/>
</dbReference>
<dbReference type="Proteomes" id="UP001275315">
    <property type="component" value="Unassembled WGS sequence"/>
</dbReference>
<reference evidence="5 6" key="1">
    <citation type="submission" date="2023-10" db="EMBL/GenBank/DDBJ databases">
        <title>Virgibacillus soli CC-YMP-6 genome.</title>
        <authorList>
            <person name="Miliotis G."/>
            <person name="Sengupta P."/>
            <person name="Hameed A."/>
            <person name="Chuvochina M."/>
            <person name="Mcdonagh F."/>
            <person name="Simpson A.C."/>
            <person name="Singh N.K."/>
            <person name="Rekha P.D."/>
            <person name="Raman K."/>
            <person name="Hugenholtz P."/>
            <person name="Venkateswaran K."/>
        </authorList>
    </citation>
    <scope>NUCLEOTIDE SEQUENCE [LARGE SCALE GENOMIC DNA]</scope>
    <source>
        <strain evidence="5 6">CC-YMP-6</strain>
    </source>
</reference>
<dbReference type="Gene3D" id="3.40.50.150">
    <property type="entry name" value="Vaccinia Virus protein VP39"/>
    <property type="match status" value="1"/>
</dbReference>
<sequence>MDEIITQYLSTLLPEEEQWVKELQAAAKKDNVPIMDAISMRFLMQLMRLNKPARILEIGTAIGYSSLRILEANPTAHIVTIERDEPRYEQAVQNIQRLGKQDHITLLFGDALQCMDELIAKEHTFDCVFIDAAKGSYKQFFEKAQLLIAENGFIVSDNVLFRGYVADISLSPKRYVKMVEKIRDYNQWLSSHPAFTTTIVPIGDGVALSIKK</sequence>
<feature type="binding site" evidence="4">
    <location>
        <begin position="110"/>
        <end position="111"/>
    </location>
    <ligand>
        <name>S-adenosyl-L-methionine</name>
        <dbReference type="ChEBI" id="CHEBI:59789"/>
    </ligand>
</feature>
<dbReference type="InterPro" id="IPR029063">
    <property type="entry name" value="SAM-dependent_MTases_sf"/>
</dbReference>
<keyword evidence="3 4" id="KW-0949">S-adenosyl-L-methionine</keyword>
<feature type="binding site" evidence="4">
    <location>
        <position position="158"/>
    </location>
    <ligand>
        <name>Mg(2+)</name>
        <dbReference type="ChEBI" id="CHEBI:18420"/>
    </ligand>
</feature>
<feature type="binding site" evidence="4">
    <location>
        <position position="35"/>
    </location>
    <ligand>
        <name>S-adenosyl-L-methionine</name>
        <dbReference type="ChEBI" id="CHEBI:59789"/>
    </ligand>
</feature>
<keyword evidence="4" id="KW-0819">tRNA processing</keyword>
<proteinExistence type="inferred from homology"/>
<evidence type="ECO:0000256" key="3">
    <source>
        <dbReference type="ARBA" id="ARBA00022691"/>
    </source>
</evidence>
<feature type="binding site" evidence="4">
    <location>
        <position position="131"/>
    </location>
    <ligand>
        <name>Mg(2+)</name>
        <dbReference type="ChEBI" id="CHEBI:18420"/>
    </ligand>
</feature>
<comment type="similarity">
    <text evidence="4">Belongs to the class I-like SAM-binding methyltransferase superfamily. Cation-dependent O-methyltransferase family.</text>
</comment>
<keyword evidence="2 4" id="KW-0808">Transferase</keyword>
<dbReference type="HAMAP" id="MF_02217">
    <property type="entry name" value="TrmR_methyltr"/>
    <property type="match status" value="1"/>
</dbReference>
<dbReference type="EC" id="2.1.1.-" evidence="4"/>
<feature type="binding site" evidence="4">
    <location>
        <position position="82"/>
    </location>
    <ligand>
        <name>S-adenosyl-L-methionine</name>
        <dbReference type="ChEBI" id="CHEBI:59789"/>
    </ligand>
</feature>
<gene>
    <name evidence="4" type="primary">trmR</name>
    <name evidence="5" type="ORF">RWD45_08175</name>
</gene>
<dbReference type="SUPFAM" id="SSF53335">
    <property type="entry name" value="S-adenosyl-L-methionine-dependent methyltransferases"/>
    <property type="match status" value="1"/>
</dbReference>
<dbReference type="InterPro" id="IPR043675">
    <property type="entry name" value="TrmR_methyltr"/>
</dbReference>